<proteinExistence type="predicted"/>
<name>A0A433QMU8_9FUNG</name>
<accession>A0A433QMU8</accession>
<comment type="caution">
    <text evidence="1">The sequence shown here is derived from an EMBL/GenBank/DDBJ whole genome shotgun (WGS) entry which is preliminary data.</text>
</comment>
<reference evidence="1 2" key="1">
    <citation type="journal article" date="2018" name="New Phytol.">
        <title>Phylogenomics of Endogonaceae and evolution of mycorrhizas within Mucoromycota.</title>
        <authorList>
            <person name="Chang Y."/>
            <person name="Desiro A."/>
            <person name="Na H."/>
            <person name="Sandor L."/>
            <person name="Lipzen A."/>
            <person name="Clum A."/>
            <person name="Barry K."/>
            <person name="Grigoriev I.V."/>
            <person name="Martin F.M."/>
            <person name="Stajich J.E."/>
            <person name="Smith M.E."/>
            <person name="Bonito G."/>
            <person name="Spatafora J.W."/>
        </authorList>
    </citation>
    <scope>NUCLEOTIDE SEQUENCE [LARGE SCALE GENOMIC DNA]</scope>
    <source>
        <strain evidence="1 2">AD002</strain>
    </source>
</reference>
<keyword evidence="2" id="KW-1185">Reference proteome</keyword>
<evidence type="ECO:0000313" key="1">
    <source>
        <dbReference type="EMBL" id="RUS31100.1"/>
    </source>
</evidence>
<evidence type="ECO:0000313" key="2">
    <source>
        <dbReference type="Proteomes" id="UP000274822"/>
    </source>
</evidence>
<dbReference type="Proteomes" id="UP000274822">
    <property type="component" value="Unassembled WGS sequence"/>
</dbReference>
<sequence length="96" mass="11105">MSPDQCMKPFLLCRGVRNPELAVTQPGKPTAARRHMRYFVGVDELQHRRRLRVARGAELADRRRVHIKSARLMHHVHNRHTAERRVRCLAGGVPDP</sequence>
<dbReference type="AlphaFoldDB" id="A0A433QMU8"/>
<organism evidence="1 2">
    <name type="scientific">Jimgerdemannia flammicorona</name>
    <dbReference type="NCBI Taxonomy" id="994334"/>
    <lineage>
        <taxon>Eukaryota</taxon>
        <taxon>Fungi</taxon>
        <taxon>Fungi incertae sedis</taxon>
        <taxon>Mucoromycota</taxon>
        <taxon>Mucoromycotina</taxon>
        <taxon>Endogonomycetes</taxon>
        <taxon>Endogonales</taxon>
        <taxon>Endogonaceae</taxon>
        <taxon>Jimgerdemannia</taxon>
    </lineage>
</organism>
<gene>
    <name evidence="1" type="ORF">BC938DRAFT_478458</name>
</gene>
<dbReference type="EMBL" id="RBNJ01003288">
    <property type="protein sequence ID" value="RUS31100.1"/>
    <property type="molecule type" value="Genomic_DNA"/>
</dbReference>
<protein>
    <submittedName>
        <fullName evidence="1">Uncharacterized protein</fullName>
    </submittedName>
</protein>